<dbReference type="GeneID" id="44132305"/>
<proteinExistence type="predicted"/>
<accession>A0A1L6J8H6</accession>
<reference evidence="4 6" key="3">
    <citation type="submission" date="2018-07" db="EMBL/GenBank/DDBJ databases">
        <title>Genomic and Epidemiologic Investigation of an Indolent Hospital Outbreak.</title>
        <authorList>
            <person name="Johnson R.C."/>
            <person name="Deming C."/>
            <person name="Conlan S."/>
            <person name="Zellmer C.J."/>
            <person name="Michelin A.V."/>
            <person name="Lee-Lin S."/>
            <person name="Thomas P.J."/>
            <person name="Park M."/>
            <person name="Weingarten R.A."/>
            <person name="Less J."/>
            <person name="Dekker J.P."/>
            <person name="Frank K.M."/>
            <person name="Musser K.A."/>
            <person name="Mcquiston J.R."/>
            <person name="Henderson D.K."/>
            <person name="Lau A.F."/>
            <person name="Palmore T.N."/>
            <person name="Segre J.A."/>
        </authorList>
    </citation>
    <scope>NUCLEOTIDE SEQUENCE [LARGE SCALE GENOMIC DNA]</scope>
    <source>
        <strain evidence="4 6">SK-NIH.Env10_0317</strain>
    </source>
</reference>
<feature type="domain" description="Amidase" evidence="2">
    <location>
        <begin position="57"/>
        <end position="501"/>
    </location>
</feature>
<dbReference type="AlphaFoldDB" id="A0A1L6J8H6"/>
<feature type="signal peptide" evidence="1">
    <location>
        <begin position="1"/>
        <end position="18"/>
    </location>
</feature>
<dbReference type="Pfam" id="PF01425">
    <property type="entry name" value="Amidase"/>
    <property type="match status" value="1"/>
</dbReference>
<feature type="chain" id="PRO_5041797843" evidence="1">
    <location>
        <begin position="19"/>
        <end position="533"/>
    </location>
</feature>
<evidence type="ECO:0000313" key="3">
    <source>
        <dbReference type="EMBL" id="APR52218.1"/>
    </source>
</evidence>
<dbReference type="NCBIfam" id="NF006006">
    <property type="entry name" value="PRK08137.1"/>
    <property type="match status" value="1"/>
</dbReference>
<reference evidence="3" key="1">
    <citation type="submission" date="2016-12" db="EMBL/GenBank/DDBJ databases">
        <title>Whole genome sequencing of Sphingomonas koreensis.</title>
        <authorList>
            <person name="Conlan S."/>
            <person name="Thomas P.J."/>
            <person name="Mullikin J."/>
            <person name="Palmore T.N."/>
            <person name="Frank K.M."/>
            <person name="Segre J.A."/>
        </authorList>
    </citation>
    <scope>NUCLEOTIDE SEQUENCE</scope>
    <source>
        <strain evidence="3">ABOJV</strain>
    </source>
</reference>
<dbReference type="Proteomes" id="UP000185161">
    <property type="component" value="Chromosome"/>
</dbReference>
<evidence type="ECO:0000256" key="1">
    <source>
        <dbReference type="SAM" id="SignalP"/>
    </source>
</evidence>
<dbReference type="EMBL" id="CP018820">
    <property type="protein sequence ID" value="APR52218.1"/>
    <property type="molecule type" value="Genomic_DNA"/>
</dbReference>
<gene>
    <name evidence="3" type="ORF">BRX40_07035</name>
    <name evidence="4" type="ORF">CA257_22170</name>
</gene>
<keyword evidence="1" id="KW-0732">Signal</keyword>
<evidence type="ECO:0000313" key="4">
    <source>
        <dbReference type="EMBL" id="RSU98245.1"/>
    </source>
</evidence>
<dbReference type="PANTHER" id="PTHR42678:SF34">
    <property type="entry name" value="OS04G0183300 PROTEIN"/>
    <property type="match status" value="1"/>
</dbReference>
<dbReference type="KEGG" id="skr:BRX40_07035"/>
<dbReference type="InterPro" id="IPR036928">
    <property type="entry name" value="AS_sf"/>
</dbReference>
<name>A0A1L6J8H6_9SPHN</name>
<evidence type="ECO:0000313" key="5">
    <source>
        <dbReference type="Proteomes" id="UP000185161"/>
    </source>
</evidence>
<dbReference type="RefSeq" id="WP_075151122.1">
    <property type="nucleotide sequence ID" value="NZ_CP018820.1"/>
</dbReference>
<dbReference type="PANTHER" id="PTHR42678">
    <property type="entry name" value="AMIDASE"/>
    <property type="match status" value="1"/>
</dbReference>
<keyword evidence="5" id="KW-1185">Reference proteome</keyword>
<keyword evidence="4" id="KW-0378">Hydrolase</keyword>
<evidence type="ECO:0000313" key="6">
    <source>
        <dbReference type="Proteomes" id="UP000286681"/>
    </source>
</evidence>
<organism evidence="3 5">
    <name type="scientific">Sphingomonas koreensis</name>
    <dbReference type="NCBI Taxonomy" id="93064"/>
    <lineage>
        <taxon>Bacteria</taxon>
        <taxon>Pseudomonadati</taxon>
        <taxon>Pseudomonadota</taxon>
        <taxon>Alphaproteobacteria</taxon>
        <taxon>Sphingomonadales</taxon>
        <taxon>Sphingomonadaceae</taxon>
        <taxon>Sphingomonas</taxon>
    </lineage>
</organism>
<evidence type="ECO:0000259" key="2">
    <source>
        <dbReference type="Pfam" id="PF01425"/>
    </source>
</evidence>
<dbReference type="STRING" id="93064.BRX40_07035"/>
<dbReference type="Proteomes" id="UP000286681">
    <property type="component" value="Unassembled WGS sequence"/>
</dbReference>
<dbReference type="InterPro" id="IPR023631">
    <property type="entry name" value="Amidase_dom"/>
</dbReference>
<dbReference type="SUPFAM" id="SSF75304">
    <property type="entry name" value="Amidase signature (AS) enzymes"/>
    <property type="match status" value="1"/>
</dbReference>
<reference evidence="5" key="2">
    <citation type="submission" date="2016-12" db="EMBL/GenBank/DDBJ databases">
        <title>Whole genome sequencing of Sphingomonas sp. ABOJV.</title>
        <authorList>
            <person name="Conlan S."/>
            <person name="Thomas P.J."/>
            <person name="Mullikin J."/>
            <person name="Palmore T.N."/>
            <person name="Frank K.M."/>
            <person name="Segre J.A."/>
        </authorList>
    </citation>
    <scope>NUCLEOTIDE SEQUENCE [LARGE SCALE GENOMIC DNA]</scope>
    <source>
        <strain evidence="5">ABOJV</strain>
    </source>
</reference>
<sequence>MRYGLAAIAMALAAPAAAETRNFFLTELSPLAIEVSEKSVEQLQAMLASGRITSAQLTQAYLDRIRVLDRAGPKLRSVIALNPQAMAQARRADRNRQLGIAEGPLFGIPVLVKDNIDTAENATTAGSLALKDNFPKRDAPLVARLRAAGAIILGKTNLSEWANIRDSDSMSGWSAVGGLVRNPYALDRSACGSSSGTGAAIAASLAAVGVGTETDGSIVCPSSMTGLVGLKPTLGAVSRTHVVPISSSQDTAGPMARSVRDAAALFAAMIGSDSADAATADADARRAALTPDWRRASLKGVRIGVVRPEMRAGLAALYDAQLAVLRNAGAELVEVKLAPPPTLRGLEFKLLQMELKSDLAAYLATTPSSVKVRTLADVIAFNRGSPAELAYFGQSIFEMAEKTGGTADPAYAKTRDDARRLAAETLDTVLTRNRIAVLVAPTTGTAWLSDPVHGDQGSGPSASQLPAVAGYPHLTVPMGLTSGLPAGLSFIGAKWSEGRLLELGHAYEQASRARVAPQYRPTVDAGPGVEGAR</sequence>
<dbReference type="EMBL" id="QQWO01000030">
    <property type="protein sequence ID" value="RSU98245.1"/>
    <property type="molecule type" value="Genomic_DNA"/>
</dbReference>
<dbReference type="OrthoDB" id="8872210at2"/>
<protein>
    <submittedName>
        <fullName evidence="3">Amidase</fullName>
        <ecNumber evidence="4">3.5.1.4</ecNumber>
    </submittedName>
</protein>
<dbReference type="Gene3D" id="3.90.1300.10">
    <property type="entry name" value="Amidase signature (AS) domain"/>
    <property type="match status" value="1"/>
</dbReference>
<dbReference type="GO" id="GO:0004040">
    <property type="term" value="F:amidase activity"/>
    <property type="evidence" value="ECO:0007669"/>
    <property type="project" value="UniProtKB-EC"/>
</dbReference>
<dbReference type="EC" id="3.5.1.4" evidence="4"/>